<feature type="domain" description="K Homology" evidence="4">
    <location>
        <begin position="635"/>
        <end position="705"/>
    </location>
</feature>
<feature type="compositionally biased region" description="Basic and acidic residues" evidence="3">
    <location>
        <begin position="163"/>
        <end position="176"/>
    </location>
</feature>
<feature type="region of interest" description="Disordered" evidence="3">
    <location>
        <begin position="163"/>
        <end position="187"/>
    </location>
</feature>
<feature type="compositionally biased region" description="Low complexity" evidence="3">
    <location>
        <begin position="60"/>
        <end position="69"/>
    </location>
</feature>
<comment type="caution">
    <text evidence="5">The sequence shown here is derived from an EMBL/GenBank/DDBJ whole genome shotgun (WGS) entry which is preliminary data.</text>
</comment>
<evidence type="ECO:0000256" key="3">
    <source>
        <dbReference type="SAM" id="MobiDB-lite"/>
    </source>
</evidence>
<dbReference type="SUPFAM" id="SSF54791">
    <property type="entry name" value="Eukaryotic type KH-domain (KH-domain type I)"/>
    <property type="match status" value="4"/>
</dbReference>
<name>A0AAN7F7X9_QUERU</name>
<sequence>MYVLYFAVVVVPKNTHTHTHTHTQRAHFGLSLCLSQLKMDSSSSSTSTSSFTPNSKRPLDPTTMDPTTTPKRRHLSQQPSTEQSVVFRLLCPSSLIPHLRPLQSLLHISPENNSNDADHCVVHIQSDVVNDGSDNGDRDQDCSPAQQALLKVFETMAMAKAKVGDDENEEVNKENDPDPNVNSGGGEDMGLGRTVCCRLLAGSNQVGCVLGRGGKIVEKIRQESGAQVRVLPRDHHHSHDLIQITGNFSAVKKALLSVSSCLQDNPRVDAANSGSTKPSLGALHGTPLPPYVDLPQRGYASSFHSADYRLRGYSSVPGPENIGAGHRMAMEEEVVFKLLCQLDKVGSLIGKGGCIIRALQSETGASIKIADSVSDSDERVVVISARENSEQKHSPAQEAVIRVHCRIAEIGFEPGAAVVARLLVHSQQIGCLLGKGGFIITEMRRATGASIRIFSKEQVPKCGSPNDEVVQVIGNLQSVQDALFHITGRLRETIFPMKPPPPNFSAPPYLSPFPEMPPPLFRPRHNPASPGSYPSPVGHPHGVDRSAIPSQPLDHQPTFSHGMDRSGPSNMDRVPYPYGSERPGHGPTFDRPSSSPRSWNPQAVSSGNNWGTADVLGLTSKSGPLRSGSQVPILTSTSVEITIPQTFLGHVHGENNSNLTQIQQISGAKVLIHDPKPGAMEGIVIVSGTTEQTHAAQCLIQAFILCGQTPP</sequence>
<reference evidence="5 6" key="1">
    <citation type="journal article" date="2023" name="G3 (Bethesda)">
        <title>A haplotype-resolved chromosome-scale genome for Quercus rubra L. provides insights into the genetics of adaptive traits for red oak species.</title>
        <authorList>
            <person name="Kapoor B."/>
            <person name="Jenkins J."/>
            <person name="Schmutz J."/>
            <person name="Zhebentyayeva T."/>
            <person name="Kuelheim C."/>
            <person name="Coggeshall M."/>
            <person name="Heim C."/>
            <person name="Lasky J.R."/>
            <person name="Leites L."/>
            <person name="Islam-Faridi N."/>
            <person name="Romero-Severson J."/>
            <person name="DeLeo V.L."/>
            <person name="Lucas S.M."/>
            <person name="Lazic D."/>
            <person name="Gailing O."/>
            <person name="Carlson J."/>
            <person name="Staton M."/>
        </authorList>
    </citation>
    <scope>NUCLEOTIDE SEQUENCE [LARGE SCALE GENOMIC DNA]</scope>
    <source>
        <strain evidence="5">Pseudo-F2</strain>
    </source>
</reference>
<dbReference type="AlphaFoldDB" id="A0AAN7F7X9"/>
<feature type="domain" description="K Homology" evidence="4">
    <location>
        <begin position="416"/>
        <end position="491"/>
    </location>
</feature>
<feature type="domain" description="K Homology" evidence="4">
    <location>
        <begin position="332"/>
        <end position="408"/>
    </location>
</feature>
<dbReference type="PANTHER" id="PTHR10288">
    <property type="entry name" value="KH DOMAIN CONTAINING RNA BINDING PROTEIN"/>
    <property type="match status" value="1"/>
</dbReference>
<evidence type="ECO:0000313" key="5">
    <source>
        <dbReference type="EMBL" id="KAK4587718.1"/>
    </source>
</evidence>
<protein>
    <recommendedName>
        <fullName evidence="4">K Homology domain-containing protein</fullName>
    </recommendedName>
</protein>
<evidence type="ECO:0000313" key="6">
    <source>
        <dbReference type="Proteomes" id="UP001324115"/>
    </source>
</evidence>
<keyword evidence="2" id="KW-0694">RNA-binding</keyword>
<feature type="region of interest" description="Disordered" evidence="3">
    <location>
        <begin position="43"/>
        <end position="83"/>
    </location>
</feature>
<evidence type="ECO:0000256" key="2">
    <source>
        <dbReference type="PROSITE-ProRule" id="PRU00117"/>
    </source>
</evidence>
<accession>A0AAN7F7X9</accession>
<feature type="region of interest" description="Disordered" evidence="3">
    <location>
        <begin position="515"/>
        <end position="611"/>
    </location>
</feature>
<keyword evidence="1" id="KW-0677">Repeat</keyword>
<keyword evidence="6" id="KW-1185">Reference proteome</keyword>
<dbReference type="InterPro" id="IPR004087">
    <property type="entry name" value="KH_dom"/>
</dbReference>
<dbReference type="CDD" id="cd22460">
    <property type="entry name" value="KH-I_PEPPER_rpt2_like"/>
    <property type="match status" value="2"/>
</dbReference>
<evidence type="ECO:0000259" key="4">
    <source>
        <dbReference type="SMART" id="SM00322"/>
    </source>
</evidence>
<dbReference type="Pfam" id="PF00013">
    <property type="entry name" value="KH_1"/>
    <property type="match status" value="4"/>
</dbReference>
<dbReference type="Gene3D" id="3.30.310.210">
    <property type="match status" value="1"/>
</dbReference>
<dbReference type="GO" id="GO:0003723">
    <property type="term" value="F:RNA binding"/>
    <property type="evidence" value="ECO:0007669"/>
    <property type="project" value="UniProtKB-UniRule"/>
</dbReference>
<dbReference type="SMART" id="SM00322">
    <property type="entry name" value="KH"/>
    <property type="match status" value="4"/>
</dbReference>
<dbReference type="InterPro" id="IPR036612">
    <property type="entry name" value="KH_dom_type_1_sf"/>
</dbReference>
<dbReference type="PROSITE" id="PS50084">
    <property type="entry name" value="KH_TYPE_1"/>
    <property type="match status" value="4"/>
</dbReference>
<gene>
    <name evidence="5" type="ORF">RGQ29_018930</name>
</gene>
<evidence type="ECO:0000256" key="1">
    <source>
        <dbReference type="ARBA" id="ARBA00022737"/>
    </source>
</evidence>
<organism evidence="5 6">
    <name type="scientific">Quercus rubra</name>
    <name type="common">Northern red oak</name>
    <name type="synonym">Quercus borealis</name>
    <dbReference type="NCBI Taxonomy" id="3512"/>
    <lineage>
        <taxon>Eukaryota</taxon>
        <taxon>Viridiplantae</taxon>
        <taxon>Streptophyta</taxon>
        <taxon>Embryophyta</taxon>
        <taxon>Tracheophyta</taxon>
        <taxon>Spermatophyta</taxon>
        <taxon>Magnoliopsida</taxon>
        <taxon>eudicotyledons</taxon>
        <taxon>Gunneridae</taxon>
        <taxon>Pentapetalae</taxon>
        <taxon>rosids</taxon>
        <taxon>fabids</taxon>
        <taxon>Fagales</taxon>
        <taxon>Fagaceae</taxon>
        <taxon>Quercus</taxon>
    </lineage>
</organism>
<dbReference type="EMBL" id="JAXUIC010000005">
    <property type="protein sequence ID" value="KAK4587718.1"/>
    <property type="molecule type" value="Genomic_DNA"/>
</dbReference>
<dbReference type="CDD" id="cd22459">
    <property type="entry name" value="KH-I_PEPPER_rpt1_like"/>
    <property type="match status" value="1"/>
</dbReference>
<feature type="compositionally biased region" description="Polar residues" evidence="3">
    <location>
        <begin position="591"/>
        <end position="611"/>
    </location>
</feature>
<feature type="domain" description="K Homology" evidence="4">
    <location>
        <begin position="193"/>
        <end position="263"/>
    </location>
</feature>
<dbReference type="Proteomes" id="UP001324115">
    <property type="component" value="Unassembled WGS sequence"/>
</dbReference>
<dbReference type="Gene3D" id="3.30.1370.10">
    <property type="entry name" value="K Homology domain, type 1"/>
    <property type="match status" value="2"/>
</dbReference>
<proteinExistence type="predicted"/>
<dbReference type="InterPro" id="IPR004088">
    <property type="entry name" value="KH_dom_type_1"/>
</dbReference>